<evidence type="ECO:0000313" key="4">
    <source>
        <dbReference type="Proteomes" id="UP000325690"/>
    </source>
</evidence>
<proteinExistence type="predicted"/>
<dbReference type="EMBL" id="ANBP01000025">
    <property type="protein sequence ID" value="KAB7754293.1"/>
    <property type="molecule type" value="Genomic_DNA"/>
</dbReference>
<reference evidence="3 4" key="1">
    <citation type="submission" date="2012-10" db="EMBL/GenBank/DDBJ databases">
        <title>The draft sequence of the Mycobacterium pheli genome.</title>
        <authorList>
            <person name="Pettersson B.M.F."/>
            <person name="Das S."/>
            <person name="Dasgupta S."/>
            <person name="Bhattacharya A."/>
            <person name="Kirsebom L.A."/>
        </authorList>
    </citation>
    <scope>NUCLEOTIDE SEQUENCE [LARGE SCALE GENOMIC DNA]</scope>
    <source>
        <strain evidence="3 4">CCUG 21000</strain>
    </source>
</reference>
<accession>A0A5N5UXI2</accession>
<protein>
    <submittedName>
        <fullName evidence="3">Uncharacterized protein</fullName>
    </submittedName>
</protein>
<evidence type="ECO:0000256" key="1">
    <source>
        <dbReference type="SAM" id="MobiDB-lite"/>
    </source>
</evidence>
<feature type="transmembrane region" description="Helical" evidence="2">
    <location>
        <begin position="67"/>
        <end position="87"/>
    </location>
</feature>
<keyword evidence="4" id="KW-1185">Reference proteome</keyword>
<keyword evidence="2" id="KW-0472">Membrane</keyword>
<organism evidence="3 4">
    <name type="scientific">Mycolicibacterium phlei DSM 43239 = CCUG 21000</name>
    <dbReference type="NCBI Taxonomy" id="1226750"/>
    <lineage>
        <taxon>Bacteria</taxon>
        <taxon>Bacillati</taxon>
        <taxon>Actinomycetota</taxon>
        <taxon>Actinomycetes</taxon>
        <taxon>Mycobacteriales</taxon>
        <taxon>Mycobacteriaceae</taxon>
        <taxon>Mycolicibacterium</taxon>
    </lineage>
</organism>
<sequence>MAEREASGDFDYLFDDITDADESDAADDYEALDVIQPEVSFDAFNAETWYFEPAPVPWYRTRQAMSLLVATSVAAAALVVSGVLLAFRGTGAPDVEHVTSETPSAQTSVAPRPSSSPSKPPPPPPPPPETSEAAPPPPPPVQTQRPRSPSTRQSRAPEHNVTRTPVTRSPISVAPNRPAQR</sequence>
<dbReference type="AlphaFoldDB" id="A0A5N5UXI2"/>
<feature type="region of interest" description="Disordered" evidence="1">
    <location>
        <begin position="94"/>
        <end position="181"/>
    </location>
</feature>
<gene>
    <name evidence="3" type="ORF">MPHL21000_17085</name>
</gene>
<keyword evidence="2" id="KW-0812">Transmembrane</keyword>
<dbReference type="Proteomes" id="UP000325690">
    <property type="component" value="Unassembled WGS sequence"/>
</dbReference>
<comment type="caution">
    <text evidence="3">The sequence shown here is derived from an EMBL/GenBank/DDBJ whole genome shotgun (WGS) entry which is preliminary data.</text>
</comment>
<feature type="compositionally biased region" description="Pro residues" evidence="1">
    <location>
        <begin position="118"/>
        <end position="141"/>
    </location>
</feature>
<dbReference type="RefSeq" id="WP_003889791.1">
    <property type="nucleotide sequence ID" value="NZ_ANBO01000020.1"/>
</dbReference>
<evidence type="ECO:0000313" key="3">
    <source>
        <dbReference type="EMBL" id="KAB7754293.1"/>
    </source>
</evidence>
<name>A0A5N5UXI2_MYCPH</name>
<evidence type="ECO:0000256" key="2">
    <source>
        <dbReference type="SAM" id="Phobius"/>
    </source>
</evidence>
<dbReference type="GeneID" id="74305186"/>
<keyword evidence="2" id="KW-1133">Transmembrane helix</keyword>
<feature type="compositionally biased region" description="Low complexity" evidence="1">
    <location>
        <begin position="142"/>
        <end position="154"/>
    </location>
</feature>
<feature type="compositionally biased region" description="Low complexity" evidence="1">
    <location>
        <begin position="107"/>
        <end position="117"/>
    </location>
</feature>